<protein>
    <recommendedName>
        <fullName evidence="3">Phage transcriptional activator, RinA family</fullName>
    </recommendedName>
</protein>
<name>A0A1G7MTE5_9FIRM</name>
<sequence>MTYNEAQEALARFPWLWARCQNLRANILHRYKAEHVSRKVSGYGDKTGRTAVKLLELADIERRVKITGRFIEEGLPPEDRQLLINVWRGLPWRLIAEREGCSEWLTRLRWQAMVERLRAYAGRA</sequence>
<dbReference type="RefSeq" id="WP_093690999.1">
    <property type="nucleotide sequence ID" value="NZ_FNBU01000019.1"/>
</dbReference>
<evidence type="ECO:0000313" key="2">
    <source>
        <dbReference type="Proteomes" id="UP000243333"/>
    </source>
</evidence>
<dbReference type="AlphaFoldDB" id="A0A1G7MTE5"/>
<accession>A0A1G7MTE5</accession>
<dbReference type="Proteomes" id="UP000243333">
    <property type="component" value="Unassembled WGS sequence"/>
</dbReference>
<gene>
    <name evidence="1" type="ORF">SAMN05660235_02298</name>
</gene>
<evidence type="ECO:0000313" key="1">
    <source>
        <dbReference type="EMBL" id="SDF65053.1"/>
    </source>
</evidence>
<reference evidence="2" key="1">
    <citation type="submission" date="2016-10" db="EMBL/GenBank/DDBJ databases">
        <authorList>
            <person name="Varghese N."/>
            <person name="Submissions S."/>
        </authorList>
    </citation>
    <scope>NUCLEOTIDE SEQUENCE [LARGE SCALE GENOMIC DNA]</scope>
    <source>
        <strain evidence="2">DSM 23256</strain>
    </source>
</reference>
<evidence type="ECO:0008006" key="3">
    <source>
        <dbReference type="Google" id="ProtNLM"/>
    </source>
</evidence>
<keyword evidence="2" id="KW-1185">Reference proteome</keyword>
<dbReference type="OrthoDB" id="9999633at2"/>
<proteinExistence type="predicted"/>
<organism evidence="1 2">
    <name type="scientific">Sporolituus thermophilus DSM 23256</name>
    <dbReference type="NCBI Taxonomy" id="1123285"/>
    <lineage>
        <taxon>Bacteria</taxon>
        <taxon>Bacillati</taxon>
        <taxon>Bacillota</taxon>
        <taxon>Negativicutes</taxon>
        <taxon>Selenomonadales</taxon>
        <taxon>Sporomusaceae</taxon>
        <taxon>Sporolituus</taxon>
    </lineage>
</organism>
<dbReference type="STRING" id="1123285.SAMN05660235_02298"/>
<dbReference type="EMBL" id="FNBU01000019">
    <property type="protein sequence ID" value="SDF65053.1"/>
    <property type="molecule type" value="Genomic_DNA"/>
</dbReference>